<reference evidence="2 3" key="1">
    <citation type="journal article" date="2013" name="Genome Announc.">
        <title>Draft Genome Sequence of Rhodococcus opacus Strain M213 Shows a Diverse Catabolic Potential.</title>
        <authorList>
            <person name="Pathak A."/>
            <person name="Green S.J."/>
            <person name="Ogram A."/>
            <person name="Chauhan A."/>
        </authorList>
    </citation>
    <scope>NUCLEOTIDE SEQUENCE [LARGE SCALE GENOMIC DNA]</scope>
    <source>
        <strain evidence="2 3">M213</strain>
    </source>
</reference>
<evidence type="ECO:0000256" key="1">
    <source>
        <dbReference type="SAM" id="Phobius"/>
    </source>
</evidence>
<feature type="transmembrane region" description="Helical" evidence="1">
    <location>
        <begin position="24"/>
        <end position="46"/>
    </location>
</feature>
<keyword evidence="1" id="KW-1133">Transmembrane helix</keyword>
<organism evidence="2 3">
    <name type="scientific">Rhodococcus opacus M213</name>
    <dbReference type="NCBI Taxonomy" id="1129896"/>
    <lineage>
        <taxon>Bacteria</taxon>
        <taxon>Bacillati</taxon>
        <taxon>Actinomycetota</taxon>
        <taxon>Actinomycetes</taxon>
        <taxon>Mycobacteriales</taxon>
        <taxon>Nocardiaceae</taxon>
        <taxon>Rhodococcus</taxon>
    </lineage>
</organism>
<dbReference type="PANTHER" id="PTHR37958">
    <property type="entry name" value="SODIUM-POTASSIUM/PROTON ANTIPORTER CHAA"/>
    <property type="match status" value="1"/>
</dbReference>
<accession>K8XTY2</accession>
<feature type="transmembrane region" description="Helical" evidence="1">
    <location>
        <begin position="52"/>
        <end position="71"/>
    </location>
</feature>
<dbReference type="GO" id="GO:0005886">
    <property type="term" value="C:plasma membrane"/>
    <property type="evidence" value="ECO:0007669"/>
    <property type="project" value="TreeGrafter"/>
</dbReference>
<dbReference type="EMBL" id="AJYC02000068">
    <property type="protein sequence ID" value="EKT80500.1"/>
    <property type="molecule type" value="Genomic_DNA"/>
</dbReference>
<dbReference type="AlphaFoldDB" id="K8XTY2"/>
<dbReference type="PANTHER" id="PTHR37958:SF1">
    <property type="entry name" value="SODIUM-POTASSIUM_PROTON ANTIPORTER CHAA"/>
    <property type="match status" value="1"/>
</dbReference>
<dbReference type="InterPro" id="IPR052946">
    <property type="entry name" value="Alkaline_pH_Ca-Antiporter"/>
</dbReference>
<proteinExistence type="predicted"/>
<name>K8XTY2_RHOOP</name>
<dbReference type="Proteomes" id="UP000005951">
    <property type="component" value="Unassembled WGS sequence"/>
</dbReference>
<protein>
    <submittedName>
        <fullName evidence="2">Calcium/proton exchanger</fullName>
    </submittedName>
</protein>
<keyword evidence="1" id="KW-0812">Transmembrane</keyword>
<evidence type="ECO:0000313" key="3">
    <source>
        <dbReference type="Proteomes" id="UP000005951"/>
    </source>
</evidence>
<gene>
    <name evidence="2" type="ORF">WSS_A22038</name>
</gene>
<evidence type="ECO:0000313" key="2">
    <source>
        <dbReference type="EMBL" id="EKT80500.1"/>
    </source>
</evidence>
<comment type="caution">
    <text evidence="2">The sequence shown here is derived from an EMBL/GenBank/DDBJ whole genome shotgun (WGS) entry which is preliminary data.</text>
</comment>
<dbReference type="GO" id="GO:0015385">
    <property type="term" value="F:sodium:proton antiporter activity"/>
    <property type="evidence" value="ECO:0007669"/>
    <property type="project" value="TreeGrafter"/>
</dbReference>
<keyword evidence="1" id="KW-0472">Membrane</keyword>
<sequence length="78" mass="8396">MTSIGLTIPAVAAASRWMDAPLRFGLGPAQLVLLTLTVMVAILTVVPGRATRLQGGLHLALPTAYVVLYITRIRHRMC</sequence>
<dbReference type="GO" id="GO:0015386">
    <property type="term" value="F:potassium:proton antiporter activity"/>
    <property type="evidence" value="ECO:0007669"/>
    <property type="project" value="TreeGrafter"/>
</dbReference>